<feature type="compositionally biased region" description="Low complexity" evidence="1">
    <location>
        <begin position="259"/>
        <end position="268"/>
    </location>
</feature>
<sequence length="541" mass="54777">MVRTEPQVGSSPSLLAAALCTCFTQNEILASTRDEVIKALPEALSLRIALLMQPRGDDSPVLVTYGNFLQPGLPQLGLYSPDETLAWMAIQQRRPILVSRKAGLPVVDVADPFVLAVPFPASCPPPSQPPSPAGALLLGARADAAPGARQAAALGVLGAALRVDLPRCLEPLITHVSLLLETAGHEDADPGLLDSASSSDSEGGGDDRDRGGDRGGGDCGEERDEPGRPGRGDGRGGGGPPGAGDSVLPIPPDLPPAALPARLTTTSPPGSPKGKVVGSPLSPAKPGLAGAAVGAALAEDAGSPRRRGGGAASGRGGAGPVSARGPGGGAPGRPAPQWDDDEDGLHAWRVGALCTLDVATLALMGVLLTWQALAWRGVPLAVRGATLGFAAAAGALARHADVARGARAARDETLALLDLAVSVWQGVVGRDGQAGLEPAPAAAAAAPVPPARVMDAWTLVWVLGVLLACQTRYRAHARLQLLVRGGAAVAFDLLASQGAGPAARLLRALRVGLPLLAAPLALDTLLHRVSWYAYTQAQAGR</sequence>
<feature type="compositionally biased region" description="Basic and acidic residues" evidence="1">
    <location>
        <begin position="205"/>
        <end position="216"/>
    </location>
</feature>
<protein>
    <submittedName>
        <fullName evidence="2">Uncharacterized protein</fullName>
    </submittedName>
</protein>
<dbReference type="EMBL" id="GDKF01002377">
    <property type="protein sequence ID" value="JAT76245.1"/>
    <property type="molecule type" value="Transcribed_RNA"/>
</dbReference>
<feature type="compositionally biased region" description="Basic and acidic residues" evidence="1">
    <location>
        <begin position="225"/>
        <end position="234"/>
    </location>
</feature>
<feature type="compositionally biased region" description="Gly residues" evidence="1">
    <location>
        <begin position="309"/>
        <end position="331"/>
    </location>
</feature>
<feature type="region of interest" description="Disordered" evidence="1">
    <location>
        <begin position="186"/>
        <end position="342"/>
    </location>
</feature>
<reference evidence="2" key="1">
    <citation type="submission" date="2015-08" db="EMBL/GenBank/DDBJ databases">
        <authorList>
            <person name="Babu N.S."/>
            <person name="Beckwith C.J."/>
            <person name="Beseler K.G."/>
            <person name="Brison A."/>
            <person name="Carone J.V."/>
            <person name="Caskin T.P."/>
            <person name="Diamond M."/>
            <person name="Durham M.E."/>
            <person name="Foxe J.M."/>
            <person name="Go M."/>
            <person name="Henderson B.A."/>
            <person name="Jones I.B."/>
            <person name="McGettigan J.A."/>
            <person name="Micheletti S.J."/>
            <person name="Nasrallah M.E."/>
            <person name="Ortiz D."/>
            <person name="Piller C.R."/>
            <person name="Privatt S.R."/>
            <person name="Schneider S.L."/>
            <person name="Sharp S."/>
            <person name="Smith T.C."/>
            <person name="Stanton J.D."/>
            <person name="Ullery H.E."/>
            <person name="Wilson R.J."/>
            <person name="Serrano M.G."/>
            <person name="Buck G."/>
            <person name="Lee V."/>
            <person name="Wang Y."/>
            <person name="Carvalho R."/>
            <person name="Voegtly L."/>
            <person name="Shi R."/>
            <person name="Duckworth R."/>
            <person name="Johnson A."/>
            <person name="Loviza R."/>
            <person name="Walstead R."/>
            <person name="Shah Z."/>
            <person name="Kiflezghi M."/>
            <person name="Wade K."/>
            <person name="Ball S.L."/>
            <person name="Bradley K.W."/>
            <person name="Asai D.J."/>
            <person name="Bowman C.A."/>
            <person name="Russell D.A."/>
            <person name="Pope W.H."/>
            <person name="Jacobs-Sera D."/>
            <person name="Hendrix R.W."/>
            <person name="Hatfull G.F."/>
        </authorList>
    </citation>
    <scope>NUCLEOTIDE SEQUENCE</scope>
</reference>
<feature type="compositionally biased region" description="Low complexity" evidence="1">
    <location>
        <begin position="190"/>
        <end position="201"/>
    </location>
</feature>
<organism evidence="2">
    <name type="scientific">Auxenochlorella protothecoides</name>
    <name type="common">Green microalga</name>
    <name type="synonym">Chlorella protothecoides</name>
    <dbReference type="NCBI Taxonomy" id="3075"/>
    <lineage>
        <taxon>Eukaryota</taxon>
        <taxon>Viridiplantae</taxon>
        <taxon>Chlorophyta</taxon>
        <taxon>core chlorophytes</taxon>
        <taxon>Trebouxiophyceae</taxon>
        <taxon>Chlorellales</taxon>
        <taxon>Chlorellaceae</taxon>
        <taxon>Auxenochlorella</taxon>
    </lineage>
</organism>
<evidence type="ECO:0000313" key="2">
    <source>
        <dbReference type="EMBL" id="JAT76245.1"/>
    </source>
</evidence>
<gene>
    <name evidence="2" type="ORF">g.38226</name>
</gene>
<dbReference type="AlphaFoldDB" id="A0A1D2ABE1"/>
<proteinExistence type="predicted"/>
<feature type="compositionally biased region" description="Low complexity" evidence="1">
    <location>
        <begin position="284"/>
        <end position="301"/>
    </location>
</feature>
<evidence type="ECO:0000256" key="1">
    <source>
        <dbReference type="SAM" id="MobiDB-lite"/>
    </source>
</evidence>
<accession>A0A1D2ABE1</accession>
<feature type="compositionally biased region" description="Pro residues" evidence="1">
    <location>
        <begin position="249"/>
        <end position="258"/>
    </location>
</feature>
<name>A0A1D2ABE1_AUXPR</name>